<dbReference type="EMBL" id="JACJHX010000003">
    <property type="protein sequence ID" value="MBA9025886.1"/>
    <property type="molecule type" value="Genomic_DNA"/>
</dbReference>
<organism evidence="1 2">
    <name type="scientific">Peribacillus huizhouensis</name>
    <dbReference type="NCBI Taxonomy" id="1501239"/>
    <lineage>
        <taxon>Bacteria</taxon>
        <taxon>Bacillati</taxon>
        <taxon>Bacillota</taxon>
        <taxon>Bacilli</taxon>
        <taxon>Bacillales</taxon>
        <taxon>Bacillaceae</taxon>
        <taxon>Peribacillus</taxon>
    </lineage>
</organism>
<proteinExistence type="predicted"/>
<name>A0ABR6CLT7_9BACI</name>
<gene>
    <name evidence="1" type="ORF">HNP81_001171</name>
</gene>
<keyword evidence="2" id="KW-1185">Reference proteome</keyword>
<accession>A0ABR6CLT7</accession>
<evidence type="ECO:0000313" key="1">
    <source>
        <dbReference type="EMBL" id="MBA9025886.1"/>
    </source>
</evidence>
<sequence>MVVVIAATTITTIGTITNSQKKEWISIEIKCPCIICGQGHFFTDFHFGQKIVH</sequence>
<dbReference type="Proteomes" id="UP000626697">
    <property type="component" value="Unassembled WGS sequence"/>
</dbReference>
<reference evidence="1 2" key="1">
    <citation type="submission" date="2020-08" db="EMBL/GenBank/DDBJ databases">
        <title>Genomic Encyclopedia of Type Strains, Phase IV (KMG-IV): sequencing the most valuable type-strain genomes for metagenomic binning, comparative biology and taxonomic classification.</title>
        <authorList>
            <person name="Goeker M."/>
        </authorList>
    </citation>
    <scope>NUCLEOTIDE SEQUENCE [LARGE SCALE GENOMIC DNA]</scope>
    <source>
        <strain evidence="1 2">DSM 105481</strain>
    </source>
</reference>
<dbReference type="RefSeq" id="WP_182502212.1">
    <property type="nucleotide sequence ID" value="NZ_JACJHX010000003.1"/>
</dbReference>
<comment type="caution">
    <text evidence="1">The sequence shown here is derived from an EMBL/GenBank/DDBJ whole genome shotgun (WGS) entry which is preliminary data.</text>
</comment>
<protein>
    <submittedName>
        <fullName evidence="1">Uncharacterized protein</fullName>
    </submittedName>
</protein>
<evidence type="ECO:0000313" key="2">
    <source>
        <dbReference type="Proteomes" id="UP000626697"/>
    </source>
</evidence>